<dbReference type="Pfam" id="PF01551">
    <property type="entry name" value="Peptidase_M23"/>
    <property type="match status" value="1"/>
</dbReference>
<organism evidence="4 5">
    <name type="scientific">Elioraea tepida</name>
    <dbReference type="NCBI Taxonomy" id="2843330"/>
    <lineage>
        <taxon>Bacteria</taxon>
        <taxon>Pseudomonadati</taxon>
        <taxon>Pseudomonadota</taxon>
        <taxon>Alphaproteobacteria</taxon>
        <taxon>Acetobacterales</taxon>
        <taxon>Elioraeaceae</taxon>
        <taxon>Elioraea</taxon>
    </lineage>
</organism>
<protein>
    <submittedName>
        <fullName evidence="4">M23 family metallopeptidase</fullName>
    </submittedName>
</protein>
<dbReference type="Pfam" id="PF01476">
    <property type="entry name" value="LysM"/>
    <property type="match status" value="1"/>
</dbReference>
<dbReference type="EMBL" id="CP076448">
    <property type="protein sequence ID" value="QXM24957.1"/>
    <property type="molecule type" value="Genomic_DNA"/>
</dbReference>
<dbReference type="Proteomes" id="UP000694001">
    <property type="component" value="Chromosome"/>
</dbReference>
<dbReference type="PANTHER" id="PTHR21666:SF263">
    <property type="entry name" value="MUREIN HYDROLASE ACTIVATOR NLPD"/>
    <property type="match status" value="1"/>
</dbReference>
<evidence type="ECO:0000313" key="5">
    <source>
        <dbReference type="Proteomes" id="UP000694001"/>
    </source>
</evidence>
<reference evidence="4" key="1">
    <citation type="submission" date="2021-06" db="EMBL/GenBank/DDBJ databases">
        <title>Elioraea tepida, sp. nov., a moderately thermophilic aerobic anoxygenic phototrophic bacterium isolated from an alkaline siliceous hot spring mat community in Yellowstone National Park, WY, USA.</title>
        <authorList>
            <person name="Saini M.K."/>
            <person name="Yoshida S."/>
            <person name="Sebastian A."/>
            <person name="Hirose S."/>
            <person name="Hara E."/>
            <person name="Tamaki H."/>
            <person name="Soulier N.T."/>
            <person name="Albert I."/>
            <person name="Hanada S."/>
            <person name="Bryant D.A."/>
            <person name="Tank M."/>
        </authorList>
    </citation>
    <scope>NUCLEOTIDE SEQUENCE</scope>
    <source>
        <strain evidence="4">MS-P2</strain>
    </source>
</reference>
<evidence type="ECO:0000256" key="1">
    <source>
        <dbReference type="SAM" id="MobiDB-lite"/>
    </source>
</evidence>
<proteinExistence type="predicted"/>
<dbReference type="KEGG" id="elio:KO353_01470"/>
<keyword evidence="2" id="KW-0732">Signal</keyword>
<dbReference type="InterPro" id="IPR050570">
    <property type="entry name" value="Cell_wall_metabolism_enzyme"/>
</dbReference>
<dbReference type="PROSITE" id="PS51257">
    <property type="entry name" value="PROKAR_LIPOPROTEIN"/>
    <property type="match status" value="1"/>
</dbReference>
<dbReference type="AlphaFoldDB" id="A0A975U2V8"/>
<feature type="domain" description="LysM" evidence="3">
    <location>
        <begin position="45"/>
        <end position="89"/>
    </location>
</feature>
<feature type="compositionally biased region" description="Pro residues" evidence="1">
    <location>
        <begin position="165"/>
        <end position="174"/>
    </location>
</feature>
<evidence type="ECO:0000256" key="2">
    <source>
        <dbReference type="SAM" id="SignalP"/>
    </source>
</evidence>
<evidence type="ECO:0000313" key="4">
    <source>
        <dbReference type="EMBL" id="QXM24957.1"/>
    </source>
</evidence>
<feature type="chain" id="PRO_5036718537" evidence="2">
    <location>
        <begin position="31"/>
        <end position="332"/>
    </location>
</feature>
<dbReference type="PROSITE" id="PS51782">
    <property type="entry name" value="LYSM"/>
    <property type="match status" value="1"/>
</dbReference>
<evidence type="ECO:0000259" key="3">
    <source>
        <dbReference type="PROSITE" id="PS51782"/>
    </source>
</evidence>
<accession>A0A975U2V8</accession>
<dbReference type="SMART" id="SM00257">
    <property type="entry name" value="LysM"/>
    <property type="match status" value="1"/>
</dbReference>
<sequence length="332" mass="33899">MKTPRRPGPCAFPGRSGAWLLALGLVAACASEPPPNLPTRAPEPVTIVVRRGDTLLGIARAQGVTLQALASANGLAPPYRIHPGQVLQVPRSLPPPVPVAPSLSPVARAQPAGSLPPPVLPHGIDERAPDVPSARAVIAEPLPPPDAAPPEGAGGATPGQQASLPLPPPPPPSSPVSSPDHASGGPSLRSAAAPTPRRLPPGRFVWPVRGQVISTFGTKGGGLVNDGINIAAPRGAPVRAAADGTVIYAGNEVRGFGNLVLIRHEGGWVTAYGHAERVLVRQGQAVRAGEQIAVVGSSGAVSTPQLHFQVRRDGRPVDPVAHLDRAIANRSP</sequence>
<feature type="signal peptide" evidence="2">
    <location>
        <begin position="1"/>
        <end position="30"/>
    </location>
</feature>
<dbReference type="PANTHER" id="PTHR21666">
    <property type="entry name" value="PEPTIDASE-RELATED"/>
    <property type="match status" value="1"/>
</dbReference>
<dbReference type="InterPro" id="IPR016047">
    <property type="entry name" value="M23ase_b-sheet_dom"/>
</dbReference>
<dbReference type="GO" id="GO:0004222">
    <property type="term" value="F:metalloendopeptidase activity"/>
    <property type="evidence" value="ECO:0007669"/>
    <property type="project" value="TreeGrafter"/>
</dbReference>
<keyword evidence="5" id="KW-1185">Reference proteome</keyword>
<name>A0A975U2V8_9PROT</name>
<dbReference type="CDD" id="cd00118">
    <property type="entry name" value="LysM"/>
    <property type="match status" value="1"/>
</dbReference>
<feature type="region of interest" description="Disordered" evidence="1">
    <location>
        <begin position="104"/>
        <end position="204"/>
    </location>
</feature>
<gene>
    <name evidence="4" type="ORF">KO353_01470</name>
</gene>
<dbReference type="CDD" id="cd12797">
    <property type="entry name" value="M23_peptidase"/>
    <property type="match status" value="1"/>
</dbReference>
<dbReference type="InterPro" id="IPR018392">
    <property type="entry name" value="LysM"/>
</dbReference>
<dbReference type="RefSeq" id="WP_218286014.1">
    <property type="nucleotide sequence ID" value="NZ_CP076448.1"/>
</dbReference>